<sequence>MLELDVKPTVSEQEPILNKRCRARGHQMRRVLEQCAHTTSAQHPLSVLGTRMTETTAKTTEGYL</sequence>
<evidence type="ECO:0000313" key="2">
    <source>
        <dbReference type="Proteomes" id="UP000828390"/>
    </source>
</evidence>
<protein>
    <submittedName>
        <fullName evidence="1">Uncharacterized protein</fullName>
    </submittedName>
</protein>
<gene>
    <name evidence="1" type="ORF">DPMN_154669</name>
</gene>
<proteinExistence type="predicted"/>
<comment type="caution">
    <text evidence="1">The sequence shown here is derived from an EMBL/GenBank/DDBJ whole genome shotgun (WGS) entry which is preliminary data.</text>
</comment>
<reference evidence="1" key="2">
    <citation type="submission" date="2020-11" db="EMBL/GenBank/DDBJ databases">
        <authorList>
            <person name="McCartney M.A."/>
            <person name="Auch B."/>
            <person name="Kono T."/>
            <person name="Mallez S."/>
            <person name="Becker A."/>
            <person name="Gohl D.M."/>
            <person name="Silverstein K.A.T."/>
            <person name="Koren S."/>
            <person name="Bechman K.B."/>
            <person name="Herman A."/>
            <person name="Abrahante J.E."/>
            <person name="Garbe J."/>
        </authorList>
    </citation>
    <scope>NUCLEOTIDE SEQUENCE</scope>
    <source>
        <strain evidence="1">Duluth1</strain>
        <tissue evidence="1">Whole animal</tissue>
    </source>
</reference>
<dbReference type="AlphaFoldDB" id="A0A9D4FLJ5"/>
<organism evidence="1 2">
    <name type="scientific">Dreissena polymorpha</name>
    <name type="common">Zebra mussel</name>
    <name type="synonym">Mytilus polymorpha</name>
    <dbReference type="NCBI Taxonomy" id="45954"/>
    <lineage>
        <taxon>Eukaryota</taxon>
        <taxon>Metazoa</taxon>
        <taxon>Spiralia</taxon>
        <taxon>Lophotrochozoa</taxon>
        <taxon>Mollusca</taxon>
        <taxon>Bivalvia</taxon>
        <taxon>Autobranchia</taxon>
        <taxon>Heteroconchia</taxon>
        <taxon>Euheterodonta</taxon>
        <taxon>Imparidentia</taxon>
        <taxon>Neoheterodontei</taxon>
        <taxon>Myida</taxon>
        <taxon>Dreissenoidea</taxon>
        <taxon>Dreissenidae</taxon>
        <taxon>Dreissena</taxon>
    </lineage>
</organism>
<evidence type="ECO:0000313" key="1">
    <source>
        <dbReference type="EMBL" id="KAH3801025.1"/>
    </source>
</evidence>
<dbReference type="Proteomes" id="UP000828390">
    <property type="component" value="Unassembled WGS sequence"/>
</dbReference>
<dbReference type="EMBL" id="JAIWYP010000007">
    <property type="protein sequence ID" value="KAH3801025.1"/>
    <property type="molecule type" value="Genomic_DNA"/>
</dbReference>
<accession>A0A9D4FLJ5</accession>
<reference evidence="1" key="1">
    <citation type="journal article" date="2019" name="bioRxiv">
        <title>The Genome of the Zebra Mussel, Dreissena polymorpha: A Resource for Invasive Species Research.</title>
        <authorList>
            <person name="McCartney M.A."/>
            <person name="Auch B."/>
            <person name="Kono T."/>
            <person name="Mallez S."/>
            <person name="Zhang Y."/>
            <person name="Obille A."/>
            <person name="Becker A."/>
            <person name="Abrahante J.E."/>
            <person name="Garbe J."/>
            <person name="Badalamenti J.P."/>
            <person name="Herman A."/>
            <person name="Mangelson H."/>
            <person name="Liachko I."/>
            <person name="Sullivan S."/>
            <person name="Sone E.D."/>
            <person name="Koren S."/>
            <person name="Silverstein K.A.T."/>
            <person name="Beckman K.B."/>
            <person name="Gohl D.M."/>
        </authorList>
    </citation>
    <scope>NUCLEOTIDE SEQUENCE</scope>
    <source>
        <strain evidence="1">Duluth1</strain>
        <tissue evidence="1">Whole animal</tissue>
    </source>
</reference>
<name>A0A9D4FLJ5_DREPO</name>
<keyword evidence="2" id="KW-1185">Reference proteome</keyword>